<evidence type="ECO:0000313" key="1">
    <source>
        <dbReference type="EMBL" id="CAD72780.1"/>
    </source>
</evidence>
<organism evidence="1 2">
    <name type="scientific">Rhodopirellula baltica (strain DSM 10527 / NCIMB 13988 / SH1)</name>
    <dbReference type="NCBI Taxonomy" id="243090"/>
    <lineage>
        <taxon>Bacteria</taxon>
        <taxon>Pseudomonadati</taxon>
        <taxon>Planctomycetota</taxon>
        <taxon>Planctomycetia</taxon>
        <taxon>Pirellulales</taxon>
        <taxon>Pirellulaceae</taxon>
        <taxon>Rhodopirellula</taxon>
    </lineage>
</organism>
<dbReference type="STRING" id="243090.RB2686"/>
<name>Q7UVE5_RHOBA</name>
<dbReference type="EMBL" id="BX294137">
    <property type="protein sequence ID" value="CAD72780.1"/>
    <property type="molecule type" value="Genomic_DNA"/>
</dbReference>
<proteinExistence type="predicted"/>
<dbReference type="InParanoid" id="Q7UVE5"/>
<dbReference type="Proteomes" id="UP000001025">
    <property type="component" value="Chromosome"/>
</dbReference>
<reference evidence="1 2" key="1">
    <citation type="journal article" date="2003" name="Proc. Natl. Acad. Sci. U.S.A.">
        <title>Complete genome sequence of the marine planctomycete Pirellula sp. strain 1.</title>
        <authorList>
            <person name="Gloeckner F.O."/>
            <person name="Kube M."/>
            <person name="Bauer M."/>
            <person name="Teeling H."/>
            <person name="Lombardot T."/>
            <person name="Ludwig W."/>
            <person name="Gade D."/>
            <person name="Beck A."/>
            <person name="Borzym K."/>
            <person name="Heitmann K."/>
            <person name="Rabus R."/>
            <person name="Schlesner H."/>
            <person name="Amann R."/>
            <person name="Reinhardt R."/>
        </authorList>
    </citation>
    <scope>NUCLEOTIDE SEQUENCE [LARGE SCALE GENOMIC DNA]</scope>
    <source>
        <strain evidence="2">DSM 10527 / NCIMB 13988 / SH1</strain>
    </source>
</reference>
<keyword evidence="2" id="KW-1185">Reference proteome</keyword>
<protein>
    <submittedName>
        <fullName evidence="1">Uncharacterized protein</fullName>
    </submittedName>
</protein>
<dbReference type="EnsemblBacteria" id="CAD72780">
    <property type="protein sequence ID" value="CAD72780"/>
    <property type="gene ID" value="RB2686"/>
</dbReference>
<evidence type="ECO:0000313" key="2">
    <source>
        <dbReference type="Proteomes" id="UP000001025"/>
    </source>
</evidence>
<accession>Q7UVE5</accession>
<dbReference type="KEGG" id="rba:RB2686"/>
<dbReference type="HOGENOM" id="CLU_2495780_0_0_0"/>
<gene>
    <name evidence="1" type="ordered locus">RB2686</name>
</gene>
<sequence length="86" mass="10379">MSDSAFVMRGFYKSMQRIGKTRTNRLTIMNDWWRRPRDQRLRDHSFRPCRRCPAFRRVLAIMRVNSQSDLPPVADLSPIRSRRLNE</sequence>
<dbReference type="AlphaFoldDB" id="Q7UVE5"/>